<dbReference type="InterPro" id="IPR003099">
    <property type="entry name" value="Prephen_DH"/>
</dbReference>
<dbReference type="InterPro" id="IPR036291">
    <property type="entry name" value="NAD(P)-bd_dom_sf"/>
</dbReference>
<evidence type="ECO:0000256" key="9">
    <source>
        <dbReference type="ARBA" id="ARBA00049260"/>
    </source>
</evidence>
<dbReference type="InterPro" id="IPR008927">
    <property type="entry name" value="6-PGluconate_DH-like_C_sf"/>
</dbReference>
<dbReference type="CDD" id="cd02116">
    <property type="entry name" value="ACT"/>
    <property type="match status" value="1"/>
</dbReference>
<comment type="similarity">
    <text evidence="2">Belongs to the prephenate/arogenate dehydrogenase family.</text>
</comment>
<keyword evidence="8" id="KW-0057">Aromatic amino acid biosynthesis</keyword>
<dbReference type="Gene3D" id="3.30.70.260">
    <property type="match status" value="1"/>
</dbReference>
<evidence type="ECO:0000256" key="3">
    <source>
        <dbReference type="ARBA" id="ARBA00012068"/>
    </source>
</evidence>
<keyword evidence="5" id="KW-0827">Tyrosine biosynthesis</keyword>
<dbReference type="AlphaFoldDB" id="A0A1H5GC82"/>
<evidence type="ECO:0000256" key="8">
    <source>
        <dbReference type="ARBA" id="ARBA00023141"/>
    </source>
</evidence>
<dbReference type="GO" id="GO:0006571">
    <property type="term" value="P:tyrosine biosynthetic process"/>
    <property type="evidence" value="ECO:0007669"/>
    <property type="project" value="UniProtKB-UniPathway"/>
</dbReference>
<dbReference type="InterPro" id="IPR046826">
    <property type="entry name" value="PDH_N"/>
</dbReference>
<dbReference type="GO" id="GO:0008977">
    <property type="term" value="F:prephenate dehydrogenase (NAD+) activity"/>
    <property type="evidence" value="ECO:0007669"/>
    <property type="project" value="UniProtKB-EC"/>
</dbReference>
<dbReference type="InterPro" id="IPR050812">
    <property type="entry name" value="Preph/Arog_dehydrog"/>
</dbReference>
<keyword evidence="7" id="KW-0520">NAD</keyword>
<dbReference type="EC" id="1.3.1.12" evidence="3"/>
<dbReference type="Gene3D" id="3.40.50.720">
    <property type="entry name" value="NAD(P)-binding Rossmann-like Domain"/>
    <property type="match status" value="1"/>
</dbReference>
<name>A0A1H5GC82_9MICO</name>
<evidence type="ECO:0000256" key="1">
    <source>
        <dbReference type="ARBA" id="ARBA00005067"/>
    </source>
</evidence>
<protein>
    <recommendedName>
        <fullName evidence="4">Prephenate dehydrogenase</fullName>
        <ecNumber evidence="3">1.3.1.12</ecNumber>
    </recommendedName>
</protein>
<evidence type="ECO:0000313" key="13">
    <source>
        <dbReference type="Proteomes" id="UP000199220"/>
    </source>
</evidence>
<accession>A0A1H5GC82</accession>
<evidence type="ECO:0000256" key="5">
    <source>
        <dbReference type="ARBA" id="ARBA00022498"/>
    </source>
</evidence>
<dbReference type="Proteomes" id="UP000199220">
    <property type="component" value="Unassembled WGS sequence"/>
</dbReference>
<keyword evidence="13" id="KW-1185">Reference proteome</keyword>
<evidence type="ECO:0000256" key="2">
    <source>
        <dbReference type="ARBA" id="ARBA00007964"/>
    </source>
</evidence>
<dbReference type="InterPro" id="IPR045865">
    <property type="entry name" value="ACT-like_dom_sf"/>
</dbReference>
<comment type="catalytic activity">
    <reaction evidence="9">
        <text>prephenate + NAD(+) = 3-(4-hydroxyphenyl)pyruvate + CO2 + NADH</text>
        <dbReference type="Rhea" id="RHEA:13869"/>
        <dbReference type="ChEBI" id="CHEBI:16526"/>
        <dbReference type="ChEBI" id="CHEBI:29934"/>
        <dbReference type="ChEBI" id="CHEBI:36242"/>
        <dbReference type="ChEBI" id="CHEBI:57540"/>
        <dbReference type="ChEBI" id="CHEBI:57945"/>
        <dbReference type="EC" id="1.3.1.12"/>
    </reaction>
</comment>
<gene>
    <name evidence="12" type="ORF">SAMN04488554_1608</name>
</gene>
<dbReference type="Pfam" id="PF02153">
    <property type="entry name" value="PDH_N"/>
    <property type="match status" value="1"/>
</dbReference>
<dbReference type="Pfam" id="PF20463">
    <property type="entry name" value="PDH_C"/>
    <property type="match status" value="1"/>
</dbReference>
<dbReference type="OrthoDB" id="9802008at2"/>
<reference evidence="13" key="1">
    <citation type="submission" date="2016-10" db="EMBL/GenBank/DDBJ databases">
        <authorList>
            <person name="Varghese N."/>
            <person name="Submissions S."/>
        </authorList>
    </citation>
    <scope>NUCLEOTIDE SEQUENCE [LARGE SCALE GENOMIC DNA]</scope>
    <source>
        <strain evidence="13">DSM 21368</strain>
    </source>
</reference>
<evidence type="ECO:0000259" key="10">
    <source>
        <dbReference type="PROSITE" id="PS51176"/>
    </source>
</evidence>
<feature type="domain" description="ACT" evidence="11">
    <location>
        <begin position="306"/>
        <end position="374"/>
    </location>
</feature>
<evidence type="ECO:0000256" key="4">
    <source>
        <dbReference type="ARBA" id="ARBA00016891"/>
    </source>
</evidence>
<organism evidence="12 13">
    <name type="scientific">Ruania alba</name>
    <dbReference type="NCBI Taxonomy" id="648782"/>
    <lineage>
        <taxon>Bacteria</taxon>
        <taxon>Bacillati</taxon>
        <taxon>Actinomycetota</taxon>
        <taxon>Actinomycetes</taxon>
        <taxon>Micrococcales</taxon>
        <taxon>Ruaniaceae</taxon>
        <taxon>Ruania</taxon>
    </lineage>
</organism>
<sequence length="374" mass="38560">MTADDPTATRGPVHIVGTGLLGTSIALALTARQVPVTLSDTSPSMLALARDLGAGEIDAPAAPALVVVAVPPDVTSGEVARALRTFPDAVVTDVASVKSVLLAELRELGEADPQVDLSRYVGSHPMAGREKSGAAAASADLFIGRPWVIAAHEHSTDTAVLTVRALAADAGASVVSMDAVEHDDAVALISHVPQLMASLMAAQLTEAPERALALAGQGVRDVTRIAASDPRLWSAILTGNARAVSGLLRGIRDELDSLVAAVERAAADGPLAPGAVAGISRLITAGNHGVSRVPGKHGGARRRYAEVTVLVPDEPGELGRLFSEVGEIGVNIEDFQMEHSPKQKVGMAIVSVTQDSAQPLEQALEQRGWRVVAP</sequence>
<keyword evidence="8" id="KW-0028">Amino-acid biosynthesis</keyword>
<dbReference type="SUPFAM" id="SSF55021">
    <property type="entry name" value="ACT-like"/>
    <property type="match status" value="1"/>
</dbReference>
<evidence type="ECO:0000259" key="11">
    <source>
        <dbReference type="PROSITE" id="PS51671"/>
    </source>
</evidence>
<dbReference type="UniPathway" id="UPA00122">
    <property type="reaction ID" value="UER00961"/>
</dbReference>
<proteinExistence type="inferred from homology"/>
<dbReference type="SUPFAM" id="SSF48179">
    <property type="entry name" value="6-phosphogluconate dehydrogenase C-terminal domain-like"/>
    <property type="match status" value="1"/>
</dbReference>
<dbReference type="PANTHER" id="PTHR21363:SF0">
    <property type="entry name" value="PREPHENATE DEHYDROGENASE [NADP(+)]"/>
    <property type="match status" value="1"/>
</dbReference>
<dbReference type="PROSITE" id="PS51671">
    <property type="entry name" value="ACT"/>
    <property type="match status" value="1"/>
</dbReference>
<evidence type="ECO:0000313" key="12">
    <source>
        <dbReference type="EMBL" id="SEE13342.1"/>
    </source>
</evidence>
<dbReference type="InterPro" id="IPR002912">
    <property type="entry name" value="ACT_dom"/>
</dbReference>
<dbReference type="NCBIfam" id="NF005112">
    <property type="entry name" value="PRK06545.2-4"/>
    <property type="match status" value="1"/>
</dbReference>
<dbReference type="GO" id="GO:0004665">
    <property type="term" value="F:prephenate dehydrogenase (NADP+) activity"/>
    <property type="evidence" value="ECO:0007669"/>
    <property type="project" value="InterPro"/>
</dbReference>
<dbReference type="SUPFAM" id="SSF51735">
    <property type="entry name" value="NAD(P)-binding Rossmann-fold domains"/>
    <property type="match status" value="1"/>
</dbReference>
<comment type="pathway">
    <text evidence="1">Amino-acid biosynthesis; L-tyrosine biosynthesis; (4-hydroxyphenyl)pyruvate from prephenate (NAD(+) route): step 1/1.</text>
</comment>
<dbReference type="NCBIfam" id="NF005111">
    <property type="entry name" value="PRK06545.2-3"/>
    <property type="match status" value="1"/>
</dbReference>
<feature type="domain" description="Prephenate/arogenate dehydrogenase" evidence="10">
    <location>
        <begin position="11"/>
        <end position="292"/>
    </location>
</feature>
<keyword evidence="6" id="KW-0560">Oxidoreductase</keyword>
<dbReference type="EMBL" id="FNTX01000001">
    <property type="protein sequence ID" value="SEE13342.1"/>
    <property type="molecule type" value="Genomic_DNA"/>
</dbReference>
<dbReference type="InterPro" id="IPR046825">
    <property type="entry name" value="PDH_C"/>
</dbReference>
<dbReference type="Gene3D" id="1.10.3660.10">
    <property type="entry name" value="6-phosphogluconate dehydrogenase C-terminal like domain"/>
    <property type="match status" value="1"/>
</dbReference>
<dbReference type="PROSITE" id="PS51176">
    <property type="entry name" value="PDH_ADH"/>
    <property type="match status" value="1"/>
</dbReference>
<evidence type="ECO:0000256" key="6">
    <source>
        <dbReference type="ARBA" id="ARBA00023002"/>
    </source>
</evidence>
<evidence type="ECO:0000256" key="7">
    <source>
        <dbReference type="ARBA" id="ARBA00023027"/>
    </source>
</evidence>
<dbReference type="GO" id="GO:0070403">
    <property type="term" value="F:NAD+ binding"/>
    <property type="evidence" value="ECO:0007669"/>
    <property type="project" value="InterPro"/>
</dbReference>
<dbReference type="RefSeq" id="WP_089772444.1">
    <property type="nucleotide sequence ID" value="NZ_FNTX01000001.1"/>
</dbReference>
<dbReference type="PANTHER" id="PTHR21363">
    <property type="entry name" value="PREPHENATE DEHYDROGENASE"/>
    <property type="match status" value="1"/>
</dbReference>
<dbReference type="STRING" id="648782.SAMN04488554_1608"/>